<evidence type="ECO:0000313" key="4">
    <source>
        <dbReference type="EMBL" id="MBW91975.1"/>
    </source>
</evidence>
<dbReference type="SUPFAM" id="SSF81665">
    <property type="entry name" value="Calcium ATPase, transmembrane domain M"/>
    <property type="match status" value="1"/>
</dbReference>
<feature type="domain" description="P-type ATPase A" evidence="3">
    <location>
        <begin position="77"/>
        <end position="174"/>
    </location>
</feature>
<dbReference type="PANTHER" id="PTHR24093:SF509">
    <property type="entry name" value="CALCIUM-TRANSPORTING ATPASE"/>
    <property type="match status" value="1"/>
</dbReference>
<feature type="transmembrane region" description="Helical" evidence="2">
    <location>
        <begin position="12"/>
        <end position="33"/>
    </location>
</feature>
<accession>A0A2P2JES9</accession>
<name>A0A2P2JES9_RHIMU</name>
<keyword evidence="2" id="KW-0812">Transmembrane</keyword>
<keyword evidence="2" id="KW-1133">Transmembrane helix</keyword>
<keyword evidence="1" id="KW-0460">Magnesium</keyword>
<organism evidence="4">
    <name type="scientific">Rhizophora mucronata</name>
    <name type="common">Asiatic mangrove</name>
    <dbReference type="NCBI Taxonomy" id="61149"/>
    <lineage>
        <taxon>Eukaryota</taxon>
        <taxon>Viridiplantae</taxon>
        <taxon>Streptophyta</taxon>
        <taxon>Embryophyta</taxon>
        <taxon>Tracheophyta</taxon>
        <taxon>Spermatophyta</taxon>
        <taxon>Magnoliopsida</taxon>
        <taxon>eudicotyledons</taxon>
        <taxon>Gunneridae</taxon>
        <taxon>Pentapetalae</taxon>
        <taxon>rosids</taxon>
        <taxon>fabids</taxon>
        <taxon>Malpighiales</taxon>
        <taxon>Rhizophoraceae</taxon>
        <taxon>Rhizophora</taxon>
    </lineage>
</organism>
<reference evidence="4" key="1">
    <citation type="submission" date="2018-02" db="EMBL/GenBank/DDBJ databases">
        <title>Rhizophora mucronata_Transcriptome.</title>
        <authorList>
            <person name="Meera S.P."/>
            <person name="Sreeshan A."/>
            <person name="Augustine A."/>
        </authorList>
    </citation>
    <scope>NUCLEOTIDE SEQUENCE</scope>
    <source>
        <tissue evidence="4">Leaf</tissue>
    </source>
</reference>
<keyword evidence="2" id="KW-0472">Membrane</keyword>
<dbReference type="PANTHER" id="PTHR24093">
    <property type="entry name" value="CATION TRANSPORTING ATPASE"/>
    <property type="match status" value="1"/>
</dbReference>
<dbReference type="SUPFAM" id="SSF81653">
    <property type="entry name" value="Calcium ATPase, transduction domain A"/>
    <property type="match status" value="1"/>
</dbReference>
<dbReference type="GO" id="GO:0005388">
    <property type="term" value="F:P-type calcium transporter activity"/>
    <property type="evidence" value="ECO:0007669"/>
    <property type="project" value="TreeGrafter"/>
</dbReference>
<evidence type="ECO:0000256" key="1">
    <source>
        <dbReference type="ARBA" id="ARBA00022842"/>
    </source>
</evidence>
<dbReference type="EMBL" id="GGEC01011492">
    <property type="protein sequence ID" value="MBW91975.1"/>
    <property type="molecule type" value="Transcribed_RNA"/>
</dbReference>
<dbReference type="Gene3D" id="1.20.1110.10">
    <property type="entry name" value="Calcium-transporting ATPase, transmembrane domain"/>
    <property type="match status" value="1"/>
</dbReference>
<evidence type="ECO:0000259" key="3">
    <source>
        <dbReference type="Pfam" id="PF00122"/>
    </source>
</evidence>
<feature type="transmembrane region" description="Helical" evidence="2">
    <location>
        <begin position="45"/>
        <end position="63"/>
    </location>
</feature>
<dbReference type="Gene3D" id="2.70.150.10">
    <property type="entry name" value="Calcium-transporting ATPase, cytoplasmic transduction domain A"/>
    <property type="match status" value="1"/>
</dbReference>
<dbReference type="AlphaFoldDB" id="A0A2P2JES9"/>
<proteinExistence type="predicted"/>
<dbReference type="InterPro" id="IPR059000">
    <property type="entry name" value="ATPase_P-type_domA"/>
</dbReference>
<dbReference type="GO" id="GO:0005886">
    <property type="term" value="C:plasma membrane"/>
    <property type="evidence" value="ECO:0007669"/>
    <property type="project" value="TreeGrafter"/>
</dbReference>
<evidence type="ECO:0000256" key="2">
    <source>
        <dbReference type="SAM" id="Phobius"/>
    </source>
</evidence>
<dbReference type="Pfam" id="PF00122">
    <property type="entry name" value="E1-E2_ATPase"/>
    <property type="match status" value="1"/>
</dbReference>
<sequence length="227" mass="24685">MRCFLSLFLDPLKDATIIILLVCAFLTLAFGIMQHGPKEGWFDGASIITAVFLVVALSAMSNFKQSRQFKKLSDESKDTKVQVVRDGRHYPVSIFNIVMGDVASLKIGDQVPADGLFVGGYCLKVDESGMTGESDHVDVSGSRNPFLMFGTKVADGFGSKLVKSVGMNTSWGEMPSCIIYDVKEQTPLQARLDKLASWISKIGLTVAIPTSLEAQGMKVATESMMEL</sequence>
<protein>
    <submittedName>
        <fullName evidence="4">Calcium-transporting ATPase</fullName>
    </submittedName>
</protein>
<dbReference type="InterPro" id="IPR008250">
    <property type="entry name" value="ATPase_P-typ_transduc_dom_A_sf"/>
</dbReference>
<dbReference type="InterPro" id="IPR023298">
    <property type="entry name" value="ATPase_P-typ_TM_dom_sf"/>
</dbReference>